<dbReference type="EMBL" id="CP048020">
    <property type="protein sequence ID" value="QHX43597.1"/>
    <property type="molecule type" value="Genomic_DNA"/>
</dbReference>
<dbReference type="Proteomes" id="UP000464374">
    <property type="component" value="Chromosome"/>
</dbReference>
<sequence>MIITIEDLQKFTNVYPEDTNSQQGLFVESACNIIANYLHYEPEEKAYTFFIDGTGEKEIQVPAQPITEIKRIEVDGVIQEGCFFDRNCIFSSIPFPKGKRNIKVILTAGYKEIPAIIKLTALRIAGILQTESNNNIGINSKSFQDSGTRTFINTTNFDKYLLQIADYRI</sequence>
<protein>
    <recommendedName>
        <fullName evidence="3">Phage gp6-like head-tail connector protein</fullName>
    </recommendedName>
</protein>
<dbReference type="AlphaFoldDB" id="A0A6P1Y1E3"/>
<accession>A0A6P1Y1E3</accession>
<proteinExistence type="predicted"/>
<gene>
    <name evidence="1" type="ORF">GWP43_09290</name>
</gene>
<reference evidence="1 2" key="1">
    <citation type="submission" date="2020-01" db="EMBL/GenBank/DDBJ databases">
        <title>Complete genome sequence of a human oral phylogroup 1 Treponema sp. strain ATCC 700766, originally isolated from periodontitis dental plaque.</title>
        <authorList>
            <person name="Chan Y."/>
            <person name="Huo Y.-B."/>
            <person name="Yu X.-L."/>
            <person name="Zeng H."/>
            <person name="Leung W.-K."/>
            <person name="Watt R.M."/>
        </authorList>
    </citation>
    <scope>NUCLEOTIDE SEQUENCE [LARGE SCALE GENOMIC DNA]</scope>
    <source>
        <strain evidence="1 2">OMZ 804</strain>
    </source>
</reference>
<dbReference type="KEGG" id="trz:GWP43_09290"/>
<evidence type="ECO:0000313" key="1">
    <source>
        <dbReference type="EMBL" id="QHX43597.1"/>
    </source>
</evidence>
<name>A0A6P1Y1E3_9SPIR</name>
<dbReference type="RefSeq" id="WP_162663912.1">
    <property type="nucleotide sequence ID" value="NZ_CP048020.1"/>
</dbReference>
<evidence type="ECO:0008006" key="3">
    <source>
        <dbReference type="Google" id="ProtNLM"/>
    </source>
</evidence>
<evidence type="ECO:0000313" key="2">
    <source>
        <dbReference type="Proteomes" id="UP000464374"/>
    </source>
</evidence>
<organism evidence="1 2">
    <name type="scientific">Treponema vincentii</name>
    <dbReference type="NCBI Taxonomy" id="69710"/>
    <lineage>
        <taxon>Bacteria</taxon>
        <taxon>Pseudomonadati</taxon>
        <taxon>Spirochaetota</taxon>
        <taxon>Spirochaetia</taxon>
        <taxon>Spirochaetales</taxon>
        <taxon>Treponemataceae</taxon>
        <taxon>Treponema</taxon>
    </lineage>
</organism>